<name>A0A6H9WVX6_9MICO</name>
<dbReference type="InterPro" id="IPR041698">
    <property type="entry name" value="Methyltransf_25"/>
</dbReference>
<gene>
    <name evidence="6" type="ORF">F8O04_09025</name>
</gene>
<dbReference type="PANTHER" id="PTHR43464:SF19">
    <property type="entry name" value="UBIQUINONE BIOSYNTHESIS O-METHYLTRANSFERASE, MITOCHONDRIAL"/>
    <property type="match status" value="1"/>
</dbReference>
<evidence type="ECO:0000256" key="4">
    <source>
        <dbReference type="SAM" id="MobiDB-lite"/>
    </source>
</evidence>
<evidence type="ECO:0000259" key="5">
    <source>
        <dbReference type="Pfam" id="PF13649"/>
    </source>
</evidence>
<dbReference type="Proteomes" id="UP000431744">
    <property type="component" value="Unassembled WGS sequence"/>
</dbReference>
<comment type="caution">
    <text evidence="6">The sequence shown here is derived from an EMBL/GenBank/DDBJ whole genome shotgun (WGS) entry which is preliminary data.</text>
</comment>
<evidence type="ECO:0000256" key="3">
    <source>
        <dbReference type="ARBA" id="ARBA00022691"/>
    </source>
</evidence>
<protein>
    <submittedName>
        <fullName evidence="6">Class I SAM-dependent methyltransferase</fullName>
    </submittedName>
</protein>
<keyword evidence="1 6" id="KW-0489">Methyltransferase</keyword>
<dbReference type="SUPFAM" id="SSF53335">
    <property type="entry name" value="S-adenosyl-L-methionine-dependent methyltransferases"/>
    <property type="match status" value="1"/>
</dbReference>
<dbReference type="AlphaFoldDB" id="A0A6H9WVX6"/>
<evidence type="ECO:0000256" key="1">
    <source>
        <dbReference type="ARBA" id="ARBA00022603"/>
    </source>
</evidence>
<dbReference type="GO" id="GO:0032259">
    <property type="term" value="P:methylation"/>
    <property type="evidence" value="ECO:0007669"/>
    <property type="project" value="UniProtKB-KW"/>
</dbReference>
<reference evidence="6 7" key="1">
    <citation type="submission" date="2019-09" db="EMBL/GenBank/DDBJ databases">
        <title>Phylogeny of genus Pseudoclavibacter and closely related genus.</title>
        <authorList>
            <person name="Li Y."/>
        </authorList>
    </citation>
    <scope>NUCLEOTIDE SEQUENCE [LARGE SCALE GENOMIC DNA]</scope>
    <source>
        <strain evidence="6 7">EGI 60007</strain>
    </source>
</reference>
<dbReference type="CDD" id="cd02440">
    <property type="entry name" value="AdoMet_MTases"/>
    <property type="match status" value="1"/>
</dbReference>
<feature type="compositionally biased region" description="Basic and acidic residues" evidence="4">
    <location>
        <begin position="194"/>
        <end position="204"/>
    </location>
</feature>
<dbReference type="OrthoDB" id="9805171at2"/>
<proteinExistence type="predicted"/>
<keyword evidence="3" id="KW-0949">S-adenosyl-L-methionine</keyword>
<feature type="region of interest" description="Disordered" evidence="4">
    <location>
        <begin position="185"/>
        <end position="224"/>
    </location>
</feature>
<keyword evidence="7" id="KW-1185">Reference proteome</keyword>
<dbReference type="PANTHER" id="PTHR43464">
    <property type="entry name" value="METHYLTRANSFERASE"/>
    <property type="match status" value="1"/>
</dbReference>
<organism evidence="6 7">
    <name type="scientific">Pseudoclavibacter endophyticus</name>
    <dbReference type="NCBI Taxonomy" id="1778590"/>
    <lineage>
        <taxon>Bacteria</taxon>
        <taxon>Bacillati</taxon>
        <taxon>Actinomycetota</taxon>
        <taxon>Actinomycetes</taxon>
        <taxon>Micrococcales</taxon>
        <taxon>Microbacteriaceae</taxon>
        <taxon>Pseudoclavibacter</taxon>
    </lineage>
</organism>
<dbReference type="Gene3D" id="3.40.50.150">
    <property type="entry name" value="Vaccinia Virus protein VP39"/>
    <property type="match status" value="1"/>
</dbReference>
<evidence type="ECO:0000256" key="2">
    <source>
        <dbReference type="ARBA" id="ARBA00022679"/>
    </source>
</evidence>
<dbReference type="RefSeq" id="WP_158028895.1">
    <property type="nucleotide sequence ID" value="NZ_BMHG01000001.1"/>
</dbReference>
<dbReference type="EMBL" id="WBJY01000001">
    <property type="protein sequence ID" value="KAB1650310.1"/>
    <property type="molecule type" value="Genomic_DNA"/>
</dbReference>
<evidence type="ECO:0000313" key="6">
    <source>
        <dbReference type="EMBL" id="KAB1650310.1"/>
    </source>
</evidence>
<feature type="domain" description="Methyltransferase" evidence="5">
    <location>
        <begin position="46"/>
        <end position="148"/>
    </location>
</feature>
<dbReference type="GO" id="GO:0008168">
    <property type="term" value="F:methyltransferase activity"/>
    <property type="evidence" value="ECO:0007669"/>
    <property type="project" value="UniProtKB-KW"/>
</dbReference>
<sequence>MSTHAVGAAYDARADDYVELLGDVALLSPLDRATIAEWGGGIPGAVLDAGCGPGHWADELSRTRPPGVRATFPQPARAVVCVDASRRFVDAARERFPHLDVRVGDLAALPVGDASVAGVLAWYSVIHTVPDELGAVFAEFARVLAPGGSVLLGFVDGEPAAPFDHAVAAAWSWRAESLAERLAPHGLEVTRSSTRHDPGARPHGELVAVRPPLRSRAQPSRDQG</sequence>
<keyword evidence="2 6" id="KW-0808">Transferase</keyword>
<dbReference type="InterPro" id="IPR029063">
    <property type="entry name" value="SAM-dependent_MTases_sf"/>
</dbReference>
<evidence type="ECO:0000313" key="7">
    <source>
        <dbReference type="Proteomes" id="UP000431744"/>
    </source>
</evidence>
<dbReference type="Pfam" id="PF13649">
    <property type="entry name" value="Methyltransf_25"/>
    <property type="match status" value="1"/>
</dbReference>
<accession>A0A6H9WVX6</accession>